<dbReference type="PANTHER" id="PTHR23416">
    <property type="entry name" value="SIALIC ACID SYNTHASE-RELATED"/>
    <property type="match status" value="1"/>
</dbReference>
<keyword evidence="2" id="KW-0677">Repeat</keyword>
<dbReference type="Proteomes" id="UP001482231">
    <property type="component" value="Unassembled WGS sequence"/>
</dbReference>
<accession>A0ABV0ECP5</accession>
<dbReference type="InterPro" id="IPR051159">
    <property type="entry name" value="Hexapeptide_acetyltransf"/>
</dbReference>
<keyword evidence="5" id="KW-1185">Reference proteome</keyword>
<dbReference type="Gene3D" id="2.160.10.10">
    <property type="entry name" value="Hexapeptide repeat proteins"/>
    <property type="match status" value="1"/>
</dbReference>
<dbReference type="PROSITE" id="PS00101">
    <property type="entry name" value="HEXAPEP_TRANSFERASES"/>
    <property type="match status" value="1"/>
</dbReference>
<evidence type="ECO:0000256" key="3">
    <source>
        <dbReference type="ARBA" id="ARBA00023315"/>
    </source>
</evidence>
<proteinExistence type="predicted"/>
<dbReference type="SUPFAM" id="SSF51161">
    <property type="entry name" value="Trimeric LpxA-like enzymes"/>
    <property type="match status" value="1"/>
</dbReference>
<dbReference type="GO" id="GO:0016746">
    <property type="term" value="F:acyltransferase activity"/>
    <property type="evidence" value="ECO:0007669"/>
    <property type="project" value="UniProtKB-KW"/>
</dbReference>
<dbReference type="RefSeq" id="WP_347307503.1">
    <property type="nucleotide sequence ID" value="NZ_JBAJEX010000002.1"/>
</dbReference>
<dbReference type="InterPro" id="IPR001451">
    <property type="entry name" value="Hexapep"/>
</dbReference>
<evidence type="ECO:0000256" key="2">
    <source>
        <dbReference type="ARBA" id="ARBA00022737"/>
    </source>
</evidence>
<evidence type="ECO:0000256" key="1">
    <source>
        <dbReference type="ARBA" id="ARBA00022679"/>
    </source>
</evidence>
<evidence type="ECO:0000313" key="4">
    <source>
        <dbReference type="EMBL" id="MEO1766441.1"/>
    </source>
</evidence>
<name>A0ABV0ECP5_9BURK</name>
<protein>
    <submittedName>
        <fullName evidence="4">Acyltransferase</fullName>
        <ecNumber evidence="4">2.3.1.-</ecNumber>
    </submittedName>
</protein>
<gene>
    <name evidence="4" type="ORF">V6E02_04365</name>
</gene>
<comment type="caution">
    <text evidence="4">The sequence shown here is derived from an EMBL/GenBank/DDBJ whole genome shotgun (WGS) entry which is preliminary data.</text>
</comment>
<keyword evidence="1 4" id="KW-0808">Transferase</keyword>
<sequence>MTAAKLFSYARALLSEAFLRLYMPYLRCRLGHLGPGAGIYGRCKISFPQHVHIGANTSIGPGCFLQASSQGHIIIGERCAIAAFTRIITPTHDPAVLPVAAVGINRTVEIGDDVWIGTGAMILPGVRIGSRSIVAAGAVVTKDVPEDVMVAGVPARVVKTLLPAELRFENGRRAILQKRKAS</sequence>
<dbReference type="Pfam" id="PF00132">
    <property type="entry name" value="Hexapep"/>
    <property type="match status" value="1"/>
</dbReference>
<dbReference type="InterPro" id="IPR018357">
    <property type="entry name" value="Hexapep_transf_CS"/>
</dbReference>
<keyword evidence="3 4" id="KW-0012">Acyltransferase</keyword>
<organism evidence="4 5">
    <name type="scientific">Thiobacter aerophilum</name>
    <dbReference type="NCBI Taxonomy" id="3121275"/>
    <lineage>
        <taxon>Bacteria</taxon>
        <taxon>Pseudomonadati</taxon>
        <taxon>Pseudomonadota</taxon>
        <taxon>Betaproteobacteria</taxon>
        <taxon>Burkholderiales</taxon>
        <taxon>Thiobacteraceae</taxon>
        <taxon>Thiobacter</taxon>
    </lineage>
</organism>
<evidence type="ECO:0000313" key="5">
    <source>
        <dbReference type="Proteomes" id="UP001482231"/>
    </source>
</evidence>
<dbReference type="EMBL" id="JBAJEX010000002">
    <property type="protein sequence ID" value="MEO1766441.1"/>
    <property type="molecule type" value="Genomic_DNA"/>
</dbReference>
<reference evidence="4 5" key="1">
    <citation type="submission" date="2024-02" db="EMBL/GenBank/DDBJ databases">
        <title>New thermophilic sulfur-oxidizing bacteria from a hot springs of the Uzon caldera (Kamchatka, Russia).</title>
        <authorList>
            <person name="Dukat A.M."/>
            <person name="Elcheninov A.G."/>
            <person name="Frolov E.N."/>
        </authorList>
    </citation>
    <scope>NUCLEOTIDE SEQUENCE [LARGE SCALE GENOMIC DNA]</scope>
    <source>
        <strain evidence="4 5">AK1</strain>
    </source>
</reference>
<dbReference type="InterPro" id="IPR011004">
    <property type="entry name" value="Trimer_LpxA-like_sf"/>
</dbReference>
<dbReference type="EC" id="2.3.1.-" evidence="4"/>
<dbReference type="CDD" id="cd04647">
    <property type="entry name" value="LbH_MAT_like"/>
    <property type="match status" value="1"/>
</dbReference>